<accession>A0A150F621</accession>
<dbReference type="EMBL" id="LSBA01000018">
    <property type="protein sequence ID" value="KXZ17978.1"/>
    <property type="molecule type" value="Genomic_DNA"/>
</dbReference>
<organism evidence="1 2">
    <name type="scientific">Bacillus nakamurai</name>
    <dbReference type="NCBI Taxonomy" id="1793963"/>
    <lineage>
        <taxon>Bacteria</taxon>
        <taxon>Bacillati</taxon>
        <taxon>Bacillota</taxon>
        <taxon>Bacilli</taxon>
        <taxon>Bacillales</taxon>
        <taxon>Bacillaceae</taxon>
        <taxon>Bacillus</taxon>
    </lineage>
</organism>
<sequence length="67" mass="7634">MEIQHALRTLLKDRTAVMIAHRLSTIRDADRIIVLDHGKKIEEGNHLELMKHNGIYAGLVKAQYSIS</sequence>
<dbReference type="PANTHER" id="PTHR43394">
    <property type="entry name" value="ATP-DEPENDENT PERMEASE MDL1, MITOCHONDRIAL"/>
    <property type="match status" value="1"/>
</dbReference>
<evidence type="ECO:0008006" key="3">
    <source>
        <dbReference type="Google" id="ProtNLM"/>
    </source>
</evidence>
<dbReference type="InterPro" id="IPR039421">
    <property type="entry name" value="Type_1_exporter"/>
</dbReference>
<dbReference type="InterPro" id="IPR027417">
    <property type="entry name" value="P-loop_NTPase"/>
</dbReference>
<keyword evidence="2" id="KW-1185">Reference proteome</keyword>
<reference evidence="2" key="1">
    <citation type="submission" date="2016-02" db="EMBL/GenBank/DDBJ databases">
        <authorList>
            <person name="Dunlap C."/>
        </authorList>
    </citation>
    <scope>NUCLEOTIDE SEQUENCE [LARGE SCALE GENOMIC DNA]</scope>
    <source>
        <strain evidence="2">NRRL B-41092</strain>
    </source>
</reference>
<evidence type="ECO:0000313" key="2">
    <source>
        <dbReference type="Proteomes" id="UP000075430"/>
    </source>
</evidence>
<dbReference type="GO" id="GO:0015421">
    <property type="term" value="F:ABC-type oligopeptide transporter activity"/>
    <property type="evidence" value="ECO:0007669"/>
    <property type="project" value="TreeGrafter"/>
</dbReference>
<dbReference type="AlphaFoldDB" id="A0A150F621"/>
<dbReference type="PANTHER" id="PTHR43394:SF1">
    <property type="entry name" value="ATP-BINDING CASSETTE SUB-FAMILY B MEMBER 10, MITOCHONDRIAL"/>
    <property type="match status" value="1"/>
</dbReference>
<proteinExistence type="predicted"/>
<evidence type="ECO:0000313" key="1">
    <source>
        <dbReference type="EMBL" id="KXZ17978.1"/>
    </source>
</evidence>
<dbReference type="Gene3D" id="3.40.50.300">
    <property type="entry name" value="P-loop containing nucleotide triphosphate hydrolases"/>
    <property type="match status" value="1"/>
</dbReference>
<dbReference type="Proteomes" id="UP000075430">
    <property type="component" value="Unassembled WGS sequence"/>
</dbReference>
<dbReference type="STRING" id="1793963.AXI58_17500"/>
<gene>
    <name evidence="1" type="ORF">AXI58_17500</name>
</gene>
<dbReference type="GO" id="GO:0012505">
    <property type="term" value="C:endomembrane system"/>
    <property type="evidence" value="ECO:0007669"/>
    <property type="project" value="UniProtKB-SubCell"/>
</dbReference>
<protein>
    <recommendedName>
        <fullName evidence="3">ABC transporter ATP-binding protein</fullName>
    </recommendedName>
</protein>
<name>A0A150F621_9BACI</name>
<comment type="caution">
    <text evidence="1">The sequence shown here is derived from an EMBL/GenBank/DDBJ whole genome shotgun (WGS) entry which is preliminary data.</text>
</comment>
<dbReference type="SUPFAM" id="SSF52540">
    <property type="entry name" value="P-loop containing nucleoside triphosphate hydrolases"/>
    <property type="match status" value="1"/>
</dbReference>